<protein>
    <recommendedName>
        <fullName evidence="7">Vegetative incompatibility protein HET-E-1</fullName>
    </recommendedName>
</protein>
<evidence type="ECO:0000256" key="4">
    <source>
        <dbReference type="SAM" id="MobiDB-lite"/>
    </source>
</evidence>
<feature type="compositionally biased region" description="Basic residues" evidence="4">
    <location>
        <begin position="832"/>
        <end position="842"/>
    </location>
</feature>
<dbReference type="InterPro" id="IPR001680">
    <property type="entry name" value="WD40_rpt"/>
</dbReference>
<dbReference type="Pfam" id="PF00400">
    <property type="entry name" value="WD40"/>
    <property type="match status" value="4"/>
</dbReference>
<feature type="compositionally biased region" description="Pro residues" evidence="4">
    <location>
        <begin position="399"/>
        <end position="413"/>
    </location>
</feature>
<gene>
    <name evidence="5" type="ORF">JVT61DRAFT_3489</name>
</gene>
<sequence>MERTVNVPPSSSFDLDMALRLYDRLRGLPGPCCAADRTHRADTLTFGMVEVKTRDNLSQMNVLYLVHPCLGALLERGDTKNEASLLPEPTSLPTPVRTVPMDRKTQARQLVARLRQPFGALLLTLVSTDESTMDYRRVASDSLITVRFQEDVSVAEILDNSPMSTSSTVIEYSPLVEIDGGSETRVVTFSPDGTYLVSGHKETIRVWKQEDGNWQTTTILETSSALCLCVTVSKDGKWIAAGTAWGWVFVWDATTFEKVFAYTVDHYYGNNGVDFSPDATRLVSASDNSKATVWDVGTGDQVLTLRNNDALRAAKYSPQGDRIVTATGKSVRVWDSNDGRLLMDIKVDVAPLHNTGLLWYNNHLFVVSDDQINEFVASTGSSVSEWAVSLDDNMDLSPTPSPPLPLPNPPPDLADPFSEIPSPTPPPAITSRPPVTSASMAPRDTTTIPQMSEQPHLTPLDQTAQQGPTLDSVYTPQETLAHPTTEHQAPPVPAPVQTNTRLQAHLAMATENRRNAANQSPALPSDTSLAFTPKPVDGFPVTHLRHSAHLFDDMDKDSVMQWDEKVPEPKLLFRIFDFNINKATQEAIQTVLHKVRKVITSIAYEYQDAVAIKIAPPTRAADAKTAPATFLVYGLSSALQTILLNTRVWATQDVTFEVLPFGPSFPTFLFALAGFVDAESQEAYSVVLQTWNIDYMYDAYVGIITQDAHFPADSIEETQAQWLAASFHQLLESLKVTFLDMRLSGNVPAPRFNVFAELPTENPKAWHELRDLLEKTIYTNPLHGTAARAPLRPCTLCHCVTHPRGLCPFPRIDEWHGPQLNPPPSVQTPQSKQRHNKTAGRT</sequence>
<dbReference type="Gene3D" id="2.130.10.10">
    <property type="entry name" value="YVTN repeat-like/Quinoprotein amine dehydrogenase"/>
    <property type="match status" value="1"/>
</dbReference>
<feature type="repeat" description="WD" evidence="3">
    <location>
        <begin position="263"/>
        <end position="304"/>
    </location>
</feature>
<dbReference type="PROSITE" id="PS50082">
    <property type="entry name" value="WD_REPEATS_2"/>
    <property type="match status" value="1"/>
</dbReference>
<feature type="compositionally biased region" description="Polar residues" evidence="4">
    <location>
        <begin position="444"/>
        <end position="453"/>
    </location>
</feature>
<dbReference type="OrthoDB" id="3230575at2759"/>
<dbReference type="InterPro" id="IPR036322">
    <property type="entry name" value="WD40_repeat_dom_sf"/>
</dbReference>
<comment type="caution">
    <text evidence="5">The sequence shown here is derived from an EMBL/GenBank/DDBJ whole genome shotgun (WGS) entry which is preliminary data.</text>
</comment>
<keyword evidence="6" id="KW-1185">Reference proteome</keyword>
<accession>A0A8I2YNT0</accession>
<feature type="compositionally biased region" description="Low complexity" evidence="4">
    <location>
        <begin position="84"/>
        <end position="95"/>
    </location>
</feature>
<evidence type="ECO:0000313" key="5">
    <source>
        <dbReference type="EMBL" id="KAG6375270.1"/>
    </source>
</evidence>
<feature type="region of interest" description="Disordered" evidence="4">
    <location>
        <begin position="393"/>
        <end position="453"/>
    </location>
</feature>
<reference evidence="5" key="1">
    <citation type="submission" date="2021-03" db="EMBL/GenBank/DDBJ databases">
        <title>Evolutionary innovations through gain and loss of genes in the ectomycorrhizal Boletales.</title>
        <authorList>
            <person name="Wu G."/>
            <person name="Miyauchi S."/>
            <person name="Morin E."/>
            <person name="Yang Z.-L."/>
            <person name="Xu J."/>
            <person name="Martin F.M."/>
        </authorList>
    </citation>
    <scope>NUCLEOTIDE SEQUENCE</scope>
    <source>
        <strain evidence="5">BR01</strain>
    </source>
</reference>
<keyword evidence="1 3" id="KW-0853">WD repeat</keyword>
<dbReference type="EMBL" id="JAGFBS010000015">
    <property type="protein sequence ID" value="KAG6375270.1"/>
    <property type="molecule type" value="Genomic_DNA"/>
</dbReference>
<name>A0A8I2YNT0_9AGAM</name>
<dbReference type="AlphaFoldDB" id="A0A8I2YNT0"/>
<dbReference type="Proteomes" id="UP000683000">
    <property type="component" value="Unassembled WGS sequence"/>
</dbReference>
<evidence type="ECO:0000256" key="1">
    <source>
        <dbReference type="ARBA" id="ARBA00022574"/>
    </source>
</evidence>
<evidence type="ECO:0008006" key="7">
    <source>
        <dbReference type="Google" id="ProtNLM"/>
    </source>
</evidence>
<dbReference type="InterPro" id="IPR015943">
    <property type="entry name" value="WD40/YVTN_repeat-like_dom_sf"/>
</dbReference>
<dbReference type="PROSITE" id="PS00678">
    <property type="entry name" value="WD_REPEATS_1"/>
    <property type="match status" value="1"/>
</dbReference>
<evidence type="ECO:0000256" key="3">
    <source>
        <dbReference type="PROSITE-ProRule" id="PRU00221"/>
    </source>
</evidence>
<dbReference type="PANTHER" id="PTHR19848:SF8">
    <property type="entry name" value="F-BOX AND WD REPEAT DOMAIN CONTAINING 7"/>
    <property type="match status" value="1"/>
</dbReference>
<evidence type="ECO:0000256" key="2">
    <source>
        <dbReference type="ARBA" id="ARBA00022737"/>
    </source>
</evidence>
<feature type="region of interest" description="Disordered" evidence="4">
    <location>
        <begin position="82"/>
        <end position="102"/>
    </location>
</feature>
<keyword evidence="2" id="KW-0677">Repeat</keyword>
<dbReference type="SMART" id="SM00320">
    <property type="entry name" value="WD40"/>
    <property type="match status" value="4"/>
</dbReference>
<dbReference type="InterPro" id="IPR019775">
    <property type="entry name" value="WD40_repeat_CS"/>
</dbReference>
<dbReference type="SUPFAM" id="SSF50978">
    <property type="entry name" value="WD40 repeat-like"/>
    <property type="match status" value="1"/>
</dbReference>
<dbReference type="PANTHER" id="PTHR19848">
    <property type="entry name" value="WD40 REPEAT PROTEIN"/>
    <property type="match status" value="1"/>
</dbReference>
<evidence type="ECO:0000313" key="6">
    <source>
        <dbReference type="Proteomes" id="UP000683000"/>
    </source>
</evidence>
<proteinExistence type="predicted"/>
<feature type="region of interest" description="Disordered" evidence="4">
    <location>
        <begin position="818"/>
        <end position="842"/>
    </location>
</feature>
<organism evidence="5 6">
    <name type="scientific">Boletus reticuloceps</name>
    <dbReference type="NCBI Taxonomy" id="495285"/>
    <lineage>
        <taxon>Eukaryota</taxon>
        <taxon>Fungi</taxon>
        <taxon>Dikarya</taxon>
        <taxon>Basidiomycota</taxon>
        <taxon>Agaricomycotina</taxon>
        <taxon>Agaricomycetes</taxon>
        <taxon>Agaricomycetidae</taxon>
        <taxon>Boletales</taxon>
        <taxon>Boletineae</taxon>
        <taxon>Boletaceae</taxon>
        <taxon>Boletoideae</taxon>
        <taxon>Boletus</taxon>
    </lineage>
</organism>